<dbReference type="AlphaFoldDB" id="A0A511T4A3"/>
<organism evidence="2 5">
    <name type="scientific">Myxococcus fulvus</name>
    <dbReference type="NCBI Taxonomy" id="33"/>
    <lineage>
        <taxon>Bacteria</taxon>
        <taxon>Pseudomonadati</taxon>
        <taxon>Myxococcota</taxon>
        <taxon>Myxococcia</taxon>
        <taxon>Myxococcales</taxon>
        <taxon>Cystobacterineae</taxon>
        <taxon>Myxococcaceae</taxon>
        <taxon>Myxococcus</taxon>
    </lineage>
</organism>
<comment type="caution">
    <text evidence="2">The sequence shown here is derived from an EMBL/GenBank/DDBJ whole genome shotgun (WGS) entry which is preliminary data.</text>
</comment>
<evidence type="ECO:0008006" key="6">
    <source>
        <dbReference type="Google" id="ProtNLM"/>
    </source>
</evidence>
<dbReference type="EMBL" id="FOIB01000005">
    <property type="protein sequence ID" value="SEU14116.1"/>
    <property type="molecule type" value="Genomic_DNA"/>
</dbReference>
<dbReference type="Proteomes" id="UP000321514">
    <property type="component" value="Unassembled WGS sequence"/>
</dbReference>
<feature type="signal peptide" evidence="1">
    <location>
        <begin position="1"/>
        <end position="22"/>
    </location>
</feature>
<evidence type="ECO:0000256" key="1">
    <source>
        <dbReference type="SAM" id="SignalP"/>
    </source>
</evidence>
<evidence type="ECO:0000313" key="5">
    <source>
        <dbReference type="Proteomes" id="UP000321514"/>
    </source>
</evidence>
<name>A0A511T4A3_MYXFU</name>
<evidence type="ECO:0000313" key="4">
    <source>
        <dbReference type="Proteomes" id="UP000183760"/>
    </source>
</evidence>
<reference evidence="3 4" key="1">
    <citation type="submission" date="2016-10" db="EMBL/GenBank/DDBJ databases">
        <authorList>
            <person name="Varghese N."/>
            <person name="Submissions S."/>
        </authorList>
    </citation>
    <scope>NUCLEOTIDE SEQUENCE [LARGE SCALE GENOMIC DNA]</scope>
    <source>
        <strain evidence="3 4">DSM 16525</strain>
    </source>
</reference>
<dbReference type="OrthoDB" id="5385320at2"/>
<dbReference type="Proteomes" id="UP000183760">
    <property type="component" value="Unassembled WGS sequence"/>
</dbReference>
<sequence length="193" mass="20233">MTRNVKRFLAVSLLSLAPSVAAAEQFDFGGLEFFRGEYVTAVKTETFELKARHAEGGASLLANPLQTFAVGNWTGVNVSFGGTLSGVRLAIPPPNPLGPIAKPSVNGVFQVEVAPATSVTQTYFYTTNPADPTGAAKTCLWQLAVTYDAGTATCSATIGQAAYGTQGVICYLDNAQSWINPTTCDAQVVSAME</sequence>
<proteinExistence type="predicted"/>
<keyword evidence="4" id="KW-1185">Reference proteome</keyword>
<protein>
    <recommendedName>
        <fullName evidence="6">Lipoprotein</fullName>
    </recommendedName>
</protein>
<keyword evidence="1" id="KW-0732">Signal</keyword>
<dbReference type="EMBL" id="BJXR01000031">
    <property type="protein sequence ID" value="GEN08994.1"/>
    <property type="molecule type" value="Genomic_DNA"/>
</dbReference>
<accession>A0A511T4A3</accession>
<dbReference type="RefSeq" id="WP_046714497.1">
    <property type="nucleotide sequence ID" value="NZ_BJXR01000031.1"/>
</dbReference>
<evidence type="ECO:0000313" key="2">
    <source>
        <dbReference type="EMBL" id="GEN08994.1"/>
    </source>
</evidence>
<feature type="chain" id="PRO_5022740078" description="Lipoprotein" evidence="1">
    <location>
        <begin position="23"/>
        <end position="193"/>
    </location>
</feature>
<gene>
    <name evidence="2" type="ORF">MFU01_40310</name>
    <name evidence="3" type="ORF">SAMN05443572_105251</name>
</gene>
<evidence type="ECO:0000313" key="3">
    <source>
        <dbReference type="EMBL" id="SEU14116.1"/>
    </source>
</evidence>
<reference evidence="2 5" key="2">
    <citation type="submission" date="2019-07" db="EMBL/GenBank/DDBJ databases">
        <title>Whole genome shotgun sequence of Myxococcus fulvus NBRC 100333.</title>
        <authorList>
            <person name="Hosoyama A."/>
            <person name="Uohara A."/>
            <person name="Ohji S."/>
            <person name="Ichikawa N."/>
        </authorList>
    </citation>
    <scope>NUCLEOTIDE SEQUENCE [LARGE SCALE GENOMIC DNA]</scope>
    <source>
        <strain evidence="2 5">NBRC 100333</strain>
    </source>
</reference>